<accession>A0A1Q9D814</accession>
<sequence length="1811" mass="197216">MGEFVSYELVAGRLSCGGKRSVVESMLAQVQCTVGASYFHDGAAAEEAGSVALPVEASRVAIPSQAGMVDPCRWLEGERKETVQNLASLRKPEYLWDEIVTACHRVPVQEEPALADRMLSTGMAVLVPEKDLPRDSRGNMLLGGLFCVAKNETEDRLIFDRRPENATMHRLTWARLPAGACFARLLLGPQEFLRGSGHGLRNYYYTLSLPDGWVRYNGFGRRVCPKVVTKHGGDPKIDYRLAFRVLGMGDKNGCDIAQAVHEGLLRRHGVLDPSKTLVYGAHIPQGNLLEGVYLDDLLIAKKCEVPFVIPLDGSFIPPAAQVNDDDVIELQAAEAAYEEAGLERAEHKAFRQLVRFKAWGAEIDGILGKAGAPLEARRQVWVLIAKLVTGGFACRGVLQRVVGYLAFIFQYRRELYGLLHHMYKYLAKMPEGRWVPLPGHILDELRSCALHLPFATWNMRKGISSTVIATDATPTAGGAVTAAVPQAVAQALWRHTEVKGAAVRLDRDQDFLFGAEAPREASRFASLVSECLCWRVESGYSFRQTSHINLQEMRALKREVIKLAGDPKNAHTIFLFFNDSRVVCGALGKGRSSSYKLNGIIRTIIPHIILSGISLGLLWVETESNVADYPSRFRLLPPPCPAPRWLRRLGVQDISEWVGIEVFAESGQITLAHREAGVPMLDPWCFERSSTSFDGHLEELMRGGQVRWAWLAPPCGSFSPLRNLDVSGPLRRKGVPEGDPHNLEVQLGNSQWRWSLHLMSLLIEAGGFVFLVHPKNSVAWRLEETNRFIQQHNLRRVRIDSWAGLVNNGGALLWALGSPLKGCLGCAVDRMAAMVVPRPSLTPEGASGRAARLGQARRTFFASLRTSHVSSVTGGGVDRLAGALRELAAALEEEDWELVGSNSGEDPVVVRGPAADSGKSGKDPVAKRGPKAVERAGAVRGDAVDTTASSNVYHQDIRTYLVLSNPLEPSFVGWVQGPASVVWPRLEARLPGGQLFGSRVRLRKVADVDAAQAEAEEAAVEDAAAAAATLLEAVQTAAQQLGDAEVAEGQTAQEVLQDQASLQAARRPLPHNQPAYSSRAGGAEWRPVVCGPSSPWHWLFELTVALFCKLVIRGMVALIVYFGRELYFQLSVSLAEVENSLVEWLATQLSGGGAGPPPLLQDAFLAIFAVPAFVYGTSEYRISMNLDCLARAGHLKRVESIEDANLCYWDAQEGDKLDHWLEAAVELCADLKVPLLQPKWGAAALDAVAPLIGRTSGSVEAVSANMRRLGGQVISVGKLASSVGADVLLLFGSRAQSELTAWRQIRTQQREEKRKNLSVSQRVSEDSPGLMAAATNPFLSVFQLPSLLAEATAKNLKHREKQKEREKKAASAAAARAAGPEEAPEAPVDSETNVDMTELLGDWCQAMRVEKPIALMKPASVVWDGSEKELRPKRRVAMPSAARAAAPKLEAPKPREPTAAEPESLESLMQQLSGSCTPNAFSPWERDGLGLRTPRKGQHLPWSQQRRPGLSGFRHLAPLSFGEQLVLETYLRYRGRRYDRQRQDALSQPRKIKPPPPEERPGRPQKPLDKEQLGDLIDRLAKPKRGKVVESGEHLALQASRQEMVKQKAIQAGSGAAESWALTSISGKESVGPLPPIQKTSGKAASAPATARELAKEGDEPEGSVRDTLPEAVEETRILYASMGAGMASAMTGDLAKEQPYPSGPEPLAPERPPKTVVEEDPGESSPVGIRASSTSAEAPSEEPFNASAMGLTDSTMQALALRSMESDGFIEEDAAEAGSSWPEPAPRQRNGSQETERAPNASQDNELVHF</sequence>
<evidence type="ECO:0000313" key="2">
    <source>
        <dbReference type="EMBL" id="OLP91291.1"/>
    </source>
</evidence>
<feature type="compositionally biased region" description="Polar residues" evidence="1">
    <location>
        <begin position="1801"/>
        <end position="1811"/>
    </location>
</feature>
<dbReference type="OrthoDB" id="3255824at2759"/>
<reference evidence="2 3" key="1">
    <citation type="submission" date="2016-02" db="EMBL/GenBank/DDBJ databases">
        <title>Genome analysis of coral dinoflagellate symbionts highlights evolutionary adaptations to a symbiotic lifestyle.</title>
        <authorList>
            <person name="Aranda M."/>
            <person name="Li Y."/>
            <person name="Liew Y.J."/>
            <person name="Baumgarten S."/>
            <person name="Simakov O."/>
            <person name="Wilson M."/>
            <person name="Piel J."/>
            <person name="Ashoor H."/>
            <person name="Bougouffa S."/>
            <person name="Bajic V.B."/>
            <person name="Ryu T."/>
            <person name="Ravasi T."/>
            <person name="Bayer T."/>
            <person name="Micklem G."/>
            <person name="Kim H."/>
            <person name="Bhak J."/>
            <person name="Lajeunesse T.C."/>
            <person name="Voolstra C.R."/>
        </authorList>
    </citation>
    <scope>NUCLEOTIDE SEQUENCE [LARGE SCALE GENOMIC DNA]</scope>
    <source>
        <strain evidence="2 3">CCMP2467</strain>
    </source>
</reference>
<keyword evidence="3" id="KW-1185">Reference proteome</keyword>
<feature type="compositionally biased region" description="Basic and acidic residues" evidence="1">
    <location>
        <begin position="919"/>
        <end position="934"/>
    </location>
</feature>
<evidence type="ECO:0000256" key="1">
    <source>
        <dbReference type="SAM" id="MobiDB-lite"/>
    </source>
</evidence>
<gene>
    <name evidence="2" type="ORF">AK812_SmicGene27020</name>
</gene>
<name>A0A1Q9D814_SYMMI</name>
<dbReference type="EMBL" id="LSRX01000672">
    <property type="protein sequence ID" value="OLP91291.1"/>
    <property type="molecule type" value="Genomic_DNA"/>
</dbReference>
<feature type="compositionally biased region" description="Basic and acidic residues" evidence="1">
    <location>
        <begin position="1653"/>
        <end position="1672"/>
    </location>
</feature>
<comment type="caution">
    <text evidence="2">The sequence shown here is derived from an EMBL/GenBank/DDBJ whole genome shotgun (WGS) entry which is preliminary data.</text>
</comment>
<feature type="region of interest" description="Disordered" evidence="1">
    <location>
        <begin position="1539"/>
        <end position="1591"/>
    </location>
</feature>
<feature type="compositionally biased region" description="Low complexity" evidence="1">
    <location>
        <begin position="1732"/>
        <end position="1744"/>
    </location>
</feature>
<feature type="compositionally biased region" description="Pro residues" evidence="1">
    <location>
        <begin position="1702"/>
        <end position="1711"/>
    </location>
</feature>
<dbReference type="Proteomes" id="UP000186817">
    <property type="component" value="Unassembled WGS sequence"/>
</dbReference>
<protein>
    <submittedName>
        <fullName evidence="2">Uncharacterized protein</fullName>
    </submittedName>
</protein>
<organism evidence="2 3">
    <name type="scientific">Symbiodinium microadriaticum</name>
    <name type="common">Dinoflagellate</name>
    <name type="synonym">Zooxanthella microadriatica</name>
    <dbReference type="NCBI Taxonomy" id="2951"/>
    <lineage>
        <taxon>Eukaryota</taxon>
        <taxon>Sar</taxon>
        <taxon>Alveolata</taxon>
        <taxon>Dinophyceae</taxon>
        <taxon>Suessiales</taxon>
        <taxon>Symbiodiniaceae</taxon>
        <taxon>Symbiodinium</taxon>
    </lineage>
</organism>
<feature type="region of interest" description="Disordered" evidence="1">
    <location>
        <begin position="1434"/>
        <end position="1460"/>
    </location>
</feature>
<feature type="region of interest" description="Disordered" evidence="1">
    <location>
        <begin position="907"/>
        <end position="937"/>
    </location>
</feature>
<feature type="region of interest" description="Disordered" evidence="1">
    <location>
        <begin position="1690"/>
        <end position="1811"/>
    </location>
</feature>
<evidence type="ECO:0000313" key="3">
    <source>
        <dbReference type="Proteomes" id="UP000186817"/>
    </source>
</evidence>
<feature type="compositionally biased region" description="Basic and acidic residues" evidence="1">
    <location>
        <begin position="1556"/>
        <end position="1591"/>
    </location>
</feature>
<feature type="compositionally biased region" description="Low complexity" evidence="1">
    <location>
        <begin position="1370"/>
        <end position="1387"/>
    </location>
</feature>
<feature type="region of interest" description="Disordered" evidence="1">
    <location>
        <begin position="1355"/>
        <end position="1393"/>
    </location>
</feature>
<feature type="compositionally biased region" description="Low complexity" evidence="1">
    <location>
        <begin position="1437"/>
        <end position="1449"/>
    </location>
</feature>
<proteinExistence type="predicted"/>
<feature type="region of interest" description="Disordered" evidence="1">
    <location>
        <begin position="1629"/>
        <end position="1672"/>
    </location>
</feature>